<evidence type="ECO:0000256" key="2">
    <source>
        <dbReference type="ARBA" id="ARBA00022448"/>
    </source>
</evidence>
<evidence type="ECO:0000313" key="11">
    <source>
        <dbReference type="Proteomes" id="UP000092377"/>
    </source>
</evidence>
<keyword evidence="6 8" id="KW-1133">Transmembrane helix</keyword>
<feature type="transmembrane region" description="Helical" evidence="8">
    <location>
        <begin position="84"/>
        <end position="102"/>
    </location>
</feature>
<sequence>MSNRLRLQDGKTLTLASLGGALEFYDFIVFLTFAPFLQILFFPGDSPLLSSIMTYLTYAVAYFVRPLSGVVMAHFGDIIGRKRMFMLSLFLMAIPTLLIGLLPTYEQIGYAAPVLLLIMRLLQGIALGGEVPSAHVFVTEHVPHNRMGLANSMIASGLTFGVVIGHFAAYIIYINYSHDEILSFAWRYPFICGGILGLMAVYLRRYLCETPVFLEMKKRKELVSLPIKEVLKNFRSATLISILTTWLLTTGVVLVVLAPNLMKSDIFKIDPEFVSKIAILATIMNVIGNIIAGIIADRAGIRKTVVLYSLLLAGTSYAFFDSLSSGDHMTIGFLYSFAALFLGLVACVPIIIIKLFPANIRLSGIGFSYNIGNALFAGLTTFTVPVIAEHVNPMFIAYYILFLCALGLFISFCLGRKSVKFYV</sequence>
<evidence type="ECO:0000259" key="9">
    <source>
        <dbReference type="PROSITE" id="PS50850"/>
    </source>
</evidence>
<feature type="transmembrane region" description="Helical" evidence="8">
    <location>
        <begin position="108"/>
        <end position="128"/>
    </location>
</feature>
<keyword evidence="11" id="KW-1185">Reference proteome</keyword>
<feature type="transmembrane region" description="Helical" evidence="8">
    <location>
        <begin position="149"/>
        <end position="173"/>
    </location>
</feature>
<proteinExistence type="predicted"/>
<dbReference type="AlphaFoldDB" id="A0A1B8HUV0"/>
<protein>
    <submittedName>
        <fullName evidence="10">Glycine/betaine transporter</fullName>
    </submittedName>
</protein>
<keyword evidence="7 8" id="KW-0472">Membrane</keyword>
<dbReference type="PANTHER" id="PTHR43528">
    <property type="entry name" value="ALPHA-KETOGLUTARATE PERMEASE"/>
    <property type="match status" value="1"/>
</dbReference>
<feature type="transmembrane region" description="Helical" evidence="8">
    <location>
        <begin position="394"/>
        <end position="414"/>
    </location>
</feature>
<dbReference type="Pfam" id="PF07690">
    <property type="entry name" value="MFS_1"/>
    <property type="match status" value="1"/>
</dbReference>
<evidence type="ECO:0000256" key="4">
    <source>
        <dbReference type="ARBA" id="ARBA00022692"/>
    </source>
</evidence>
<dbReference type="SUPFAM" id="SSF103473">
    <property type="entry name" value="MFS general substrate transporter"/>
    <property type="match status" value="1"/>
</dbReference>
<dbReference type="PANTHER" id="PTHR43528:SF7">
    <property type="entry name" value="MFS TRANSPORTER"/>
    <property type="match status" value="1"/>
</dbReference>
<feature type="domain" description="Major facilitator superfamily (MFS) profile" evidence="9">
    <location>
        <begin position="12"/>
        <end position="419"/>
    </location>
</feature>
<evidence type="ECO:0000256" key="5">
    <source>
        <dbReference type="ARBA" id="ARBA00022847"/>
    </source>
</evidence>
<dbReference type="PROSITE" id="PS50850">
    <property type="entry name" value="MFS"/>
    <property type="match status" value="1"/>
</dbReference>
<keyword evidence="4 8" id="KW-0812">Transmembrane</keyword>
<reference evidence="11" key="1">
    <citation type="submission" date="2016-06" db="EMBL/GenBank/DDBJ databases">
        <authorList>
            <person name="Butler K."/>
        </authorList>
    </citation>
    <scope>NUCLEOTIDE SEQUENCE [LARGE SCALE GENOMIC DNA]</scope>
    <source>
        <strain evidence="11">GCSL-Mp20</strain>
    </source>
</reference>
<accession>A0A1B8HUV0</accession>
<feature type="transmembrane region" description="Helical" evidence="8">
    <location>
        <begin position="12"/>
        <end position="41"/>
    </location>
</feature>
<dbReference type="OrthoDB" id="3690818at2"/>
<dbReference type="Proteomes" id="UP000092377">
    <property type="component" value="Unassembled WGS sequence"/>
</dbReference>
<evidence type="ECO:0000256" key="7">
    <source>
        <dbReference type="ARBA" id="ARBA00023136"/>
    </source>
</evidence>
<feature type="transmembrane region" description="Helical" evidence="8">
    <location>
        <begin position="367"/>
        <end position="388"/>
    </location>
</feature>
<evidence type="ECO:0000256" key="3">
    <source>
        <dbReference type="ARBA" id="ARBA00022475"/>
    </source>
</evidence>
<feature type="transmembrane region" description="Helical" evidence="8">
    <location>
        <begin position="332"/>
        <end position="355"/>
    </location>
</feature>
<dbReference type="Gene3D" id="1.20.1250.20">
    <property type="entry name" value="MFS general substrate transporter like domains"/>
    <property type="match status" value="2"/>
</dbReference>
<dbReference type="GO" id="GO:0015293">
    <property type="term" value="F:symporter activity"/>
    <property type="evidence" value="ECO:0007669"/>
    <property type="project" value="UniProtKB-KW"/>
</dbReference>
<comment type="caution">
    <text evidence="10">The sequence shown here is derived from an EMBL/GenBank/DDBJ whole genome shotgun (WGS) entry which is preliminary data.</text>
</comment>
<dbReference type="InterPro" id="IPR020846">
    <property type="entry name" value="MFS_dom"/>
</dbReference>
<feature type="transmembrane region" description="Helical" evidence="8">
    <location>
        <begin position="303"/>
        <end position="320"/>
    </location>
</feature>
<keyword evidence="2" id="KW-0813">Transport</keyword>
<feature type="transmembrane region" description="Helical" evidence="8">
    <location>
        <begin position="237"/>
        <end position="257"/>
    </location>
</feature>
<feature type="transmembrane region" description="Helical" evidence="8">
    <location>
        <begin position="277"/>
        <end position="296"/>
    </location>
</feature>
<dbReference type="InterPro" id="IPR036259">
    <property type="entry name" value="MFS_trans_sf"/>
</dbReference>
<feature type="transmembrane region" description="Helical" evidence="8">
    <location>
        <begin position="47"/>
        <end position="64"/>
    </location>
</feature>
<keyword evidence="5" id="KW-0769">Symport</keyword>
<evidence type="ECO:0000256" key="6">
    <source>
        <dbReference type="ARBA" id="ARBA00022989"/>
    </source>
</evidence>
<dbReference type="EMBL" id="LZEY01000001">
    <property type="protein sequence ID" value="OBU13566.1"/>
    <property type="molecule type" value="Genomic_DNA"/>
</dbReference>
<comment type="subcellular location">
    <subcellularLocation>
        <location evidence="1">Cell membrane</location>
        <topology evidence="1">Multi-pass membrane protein</topology>
    </subcellularLocation>
</comment>
<keyword evidence="3" id="KW-1003">Cell membrane</keyword>
<dbReference type="InterPro" id="IPR011701">
    <property type="entry name" value="MFS"/>
</dbReference>
<evidence type="ECO:0000256" key="1">
    <source>
        <dbReference type="ARBA" id="ARBA00004651"/>
    </source>
</evidence>
<dbReference type="RefSeq" id="WP_067398597.1">
    <property type="nucleotide sequence ID" value="NZ_LZEY01000001.1"/>
</dbReference>
<evidence type="ECO:0000313" key="10">
    <source>
        <dbReference type="EMBL" id="OBU13566.1"/>
    </source>
</evidence>
<dbReference type="InterPro" id="IPR051084">
    <property type="entry name" value="H+-coupled_symporters"/>
</dbReference>
<organism evidence="10 11">
    <name type="scientific">Morganella psychrotolerans</name>
    <dbReference type="NCBI Taxonomy" id="368603"/>
    <lineage>
        <taxon>Bacteria</taxon>
        <taxon>Pseudomonadati</taxon>
        <taxon>Pseudomonadota</taxon>
        <taxon>Gammaproteobacteria</taxon>
        <taxon>Enterobacterales</taxon>
        <taxon>Morganellaceae</taxon>
        <taxon>Morganella</taxon>
    </lineage>
</organism>
<gene>
    <name evidence="10" type="ORF">AYY18_02230</name>
</gene>
<name>A0A1B8HUV0_9GAMM</name>
<feature type="transmembrane region" description="Helical" evidence="8">
    <location>
        <begin position="185"/>
        <end position="203"/>
    </location>
</feature>
<dbReference type="GO" id="GO:0005886">
    <property type="term" value="C:plasma membrane"/>
    <property type="evidence" value="ECO:0007669"/>
    <property type="project" value="UniProtKB-SubCell"/>
</dbReference>
<evidence type="ECO:0000256" key="8">
    <source>
        <dbReference type="SAM" id="Phobius"/>
    </source>
</evidence>